<feature type="region of interest" description="Disordered" evidence="8">
    <location>
        <begin position="87"/>
        <end position="118"/>
    </location>
</feature>
<dbReference type="Pfam" id="PF13359">
    <property type="entry name" value="DDE_Tnp_4"/>
    <property type="match status" value="1"/>
</dbReference>
<dbReference type="GO" id="GO:0046872">
    <property type="term" value="F:metal ion binding"/>
    <property type="evidence" value="ECO:0007669"/>
    <property type="project" value="UniProtKB-KW"/>
</dbReference>
<feature type="region of interest" description="Disordered" evidence="8">
    <location>
        <begin position="238"/>
        <end position="269"/>
    </location>
</feature>
<dbReference type="GO" id="GO:0005634">
    <property type="term" value="C:nucleus"/>
    <property type="evidence" value="ECO:0007669"/>
    <property type="project" value="UniProtKB-SubCell"/>
</dbReference>
<accession>A0AAY5KGD6</accession>
<reference evidence="10" key="2">
    <citation type="submission" date="2025-08" db="UniProtKB">
        <authorList>
            <consortium name="Ensembl"/>
        </authorList>
    </citation>
    <scope>IDENTIFICATION</scope>
</reference>
<dbReference type="Proteomes" id="UP000265140">
    <property type="component" value="Chromosome 24"/>
</dbReference>
<comment type="similarity">
    <text evidence="3">Belongs to the HARBI1 family.</text>
</comment>
<name>A0AAY5KGD6_ESOLU</name>
<evidence type="ECO:0000256" key="1">
    <source>
        <dbReference type="ARBA" id="ARBA00001968"/>
    </source>
</evidence>
<dbReference type="InterPro" id="IPR027806">
    <property type="entry name" value="HARBI1_dom"/>
</dbReference>
<keyword evidence="6" id="KW-0378">Hydrolase</keyword>
<evidence type="ECO:0000313" key="11">
    <source>
        <dbReference type="Proteomes" id="UP000265140"/>
    </source>
</evidence>
<dbReference type="PANTHER" id="PTHR22930:SF85">
    <property type="entry name" value="GH03217P-RELATED"/>
    <property type="match status" value="1"/>
</dbReference>
<evidence type="ECO:0000256" key="8">
    <source>
        <dbReference type="SAM" id="MobiDB-lite"/>
    </source>
</evidence>
<organism evidence="10 11">
    <name type="scientific">Esox lucius</name>
    <name type="common">Northern pike</name>
    <dbReference type="NCBI Taxonomy" id="8010"/>
    <lineage>
        <taxon>Eukaryota</taxon>
        <taxon>Metazoa</taxon>
        <taxon>Chordata</taxon>
        <taxon>Craniata</taxon>
        <taxon>Vertebrata</taxon>
        <taxon>Euteleostomi</taxon>
        <taxon>Actinopterygii</taxon>
        <taxon>Neopterygii</taxon>
        <taxon>Teleostei</taxon>
        <taxon>Protacanthopterygii</taxon>
        <taxon>Esociformes</taxon>
        <taxon>Esocidae</taxon>
        <taxon>Esox</taxon>
    </lineage>
</organism>
<comment type="subcellular location">
    <subcellularLocation>
        <location evidence="2">Nucleus</location>
    </subcellularLocation>
</comment>
<dbReference type="PANTHER" id="PTHR22930">
    <property type="match status" value="1"/>
</dbReference>
<evidence type="ECO:0000313" key="10">
    <source>
        <dbReference type="Ensembl" id="ENSELUP00000087816.1"/>
    </source>
</evidence>
<evidence type="ECO:0000256" key="4">
    <source>
        <dbReference type="ARBA" id="ARBA00022722"/>
    </source>
</evidence>
<sequence length="629" mass="69571">MTMENASRFQNQLTCLMNAVVRAAVVEIVRLVENNSVTLRQELSKSNLENEALKVENESNKKKLQILESKLSISIAAQPLSDGLRHATEAGGRKDDFDHTKERGKPSAEITGAGPQSQERAVQSQVGICRLQPNSTIACMFRWHLQCILVLSIMCCCFCVALAKTCGSSLCLKQTMKKEVGEGLRVVAMEKDGMKVIGIKKELRDAPEQEIPSPMKDEQLCPKVDMVYGKEWSQSLWRDGREKAGDSDDGTEKEEAPGTSMTQHQNGSLLHCSKLNPSTPILKVFCDPEQDTYPDYRLKRESLNCLFSLSLTGKNRQTVTFKILVFIYWLAHGTSFKTVSETFGIPLSTAASIVRDVADKLIKLSSKMVNKQSPEELALTVAGFGKLARHPMFGKAVGAIGGCHVRVKVPDAPERPLPTINFQGVCDHTGRFIDVFAGLPGSMTDMGVLRHSPLYKMALYPPPGHFVLGNGEYHCLQTPMCLITPYPKSDRHPMHVEFNRHHALAFSAIERAFGIMKKRWTAVFLQPLELHPSFVPKVLAVCTLLHNICLSVGDVLEPVKMDKSKVTEVQKERLAPNETSGEGLRDSLAKQMSTMTCLATVGIVESTASAANAMTVQREHAYNMVVMER</sequence>
<evidence type="ECO:0000256" key="5">
    <source>
        <dbReference type="ARBA" id="ARBA00022723"/>
    </source>
</evidence>
<dbReference type="Ensembl" id="ENSELUT00000095446.1">
    <property type="protein sequence ID" value="ENSELUP00000087816.1"/>
    <property type="gene ID" value="ENSELUG00000035165.1"/>
</dbReference>
<reference evidence="10" key="3">
    <citation type="submission" date="2025-09" db="UniProtKB">
        <authorList>
            <consortium name="Ensembl"/>
        </authorList>
    </citation>
    <scope>IDENTIFICATION</scope>
</reference>
<dbReference type="AlphaFoldDB" id="A0AAY5KGD6"/>
<proteinExistence type="inferred from homology"/>
<dbReference type="InterPro" id="IPR045249">
    <property type="entry name" value="HARBI1-like"/>
</dbReference>
<comment type="cofactor">
    <cofactor evidence="1">
        <name>a divalent metal cation</name>
        <dbReference type="ChEBI" id="CHEBI:60240"/>
    </cofactor>
</comment>
<keyword evidence="7" id="KW-0539">Nucleus</keyword>
<evidence type="ECO:0000256" key="7">
    <source>
        <dbReference type="ARBA" id="ARBA00023242"/>
    </source>
</evidence>
<dbReference type="GO" id="GO:0004518">
    <property type="term" value="F:nuclease activity"/>
    <property type="evidence" value="ECO:0007669"/>
    <property type="project" value="UniProtKB-KW"/>
</dbReference>
<reference evidence="10 11" key="1">
    <citation type="submission" date="2020-02" db="EMBL/GenBank/DDBJ databases">
        <title>Esox lucius (northern pike) genome, fEsoLuc1, primary haplotype.</title>
        <authorList>
            <person name="Myers G."/>
            <person name="Karagic N."/>
            <person name="Meyer A."/>
            <person name="Pippel M."/>
            <person name="Reichard M."/>
            <person name="Winkler S."/>
            <person name="Tracey A."/>
            <person name="Sims Y."/>
            <person name="Howe K."/>
            <person name="Rhie A."/>
            <person name="Formenti G."/>
            <person name="Durbin R."/>
            <person name="Fedrigo O."/>
            <person name="Jarvis E.D."/>
        </authorList>
    </citation>
    <scope>NUCLEOTIDE SEQUENCE [LARGE SCALE GENOMIC DNA]</scope>
</reference>
<evidence type="ECO:0000256" key="3">
    <source>
        <dbReference type="ARBA" id="ARBA00006958"/>
    </source>
</evidence>
<evidence type="ECO:0000256" key="2">
    <source>
        <dbReference type="ARBA" id="ARBA00004123"/>
    </source>
</evidence>
<feature type="domain" description="DDE Tnp4" evidence="9">
    <location>
        <begin position="419"/>
        <end position="547"/>
    </location>
</feature>
<keyword evidence="4" id="KW-0540">Nuclease</keyword>
<dbReference type="GeneTree" id="ENSGT00940000164797"/>
<feature type="compositionally biased region" description="Polar residues" evidence="8">
    <location>
        <begin position="259"/>
        <end position="268"/>
    </location>
</feature>
<evidence type="ECO:0000256" key="6">
    <source>
        <dbReference type="ARBA" id="ARBA00022801"/>
    </source>
</evidence>
<keyword evidence="11" id="KW-1185">Reference proteome</keyword>
<dbReference type="GO" id="GO:0016787">
    <property type="term" value="F:hydrolase activity"/>
    <property type="evidence" value="ECO:0007669"/>
    <property type="project" value="UniProtKB-KW"/>
</dbReference>
<feature type="compositionally biased region" description="Basic and acidic residues" evidence="8">
    <location>
        <begin position="87"/>
        <end position="106"/>
    </location>
</feature>
<evidence type="ECO:0000259" key="9">
    <source>
        <dbReference type="Pfam" id="PF13359"/>
    </source>
</evidence>
<keyword evidence="5" id="KW-0479">Metal-binding</keyword>
<protein>
    <recommendedName>
        <fullName evidence="9">DDE Tnp4 domain-containing protein</fullName>
    </recommendedName>
</protein>